<protein>
    <submittedName>
        <fullName evidence="2">Saccharopine dehydrogenase NADP-binding domain-containing protein</fullName>
    </submittedName>
</protein>
<dbReference type="Gene3D" id="3.30.360.10">
    <property type="entry name" value="Dihydrodipicolinate Reductase, domain 2"/>
    <property type="match status" value="1"/>
</dbReference>
<dbReference type="Gene3D" id="3.40.50.720">
    <property type="entry name" value="NAD(P)-binding Rossmann-like Domain"/>
    <property type="match status" value="1"/>
</dbReference>
<evidence type="ECO:0000313" key="2">
    <source>
        <dbReference type="EMBL" id="MDO3676395.1"/>
    </source>
</evidence>
<accession>A0ABT8V4Q3</accession>
<dbReference type="PANTHER" id="PTHR43796">
    <property type="entry name" value="CARBOXYNORSPERMIDINE SYNTHASE"/>
    <property type="match status" value="1"/>
</dbReference>
<name>A0ABT8V4Q3_9BACL</name>
<sequence>MKNKIVVVGGYGHVGATICKQLGERYPGQVYAAGRSTERAERLSRETGGKVKPLTLDIRNPAASDALNDAKLVIMCLDQTDTGFVRSCFRNGTNYIDVSANGAFLAEVERCGPEAEAHGATAVLSIGLAPGLTNLLALEASKLLEQVHEIDITIMLGLGDRHGEAAIAWTVDNLHASFEVIRNNRSVAVKSFTDGRVADFGADFGRKKAYRFPFSDQQTIARTLGVPTVSTRLCFDSALVTALAAGLRASGAAGFLKADWVRQAAIAGIGKLHFGEERFAVKVDARGSKGKKDAFAECFLQGIHQSEMTAKVAVSVADALCRITFPQGVYHIEQLFELSDMRKWLAKEAAVEIRLDGNLHSTV</sequence>
<proteinExistence type="predicted"/>
<dbReference type="InterPro" id="IPR036291">
    <property type="entry name" value="NAD(P)-bd_dom_sf"/>
</dbReference>
<dbReference type="RefSeq" id="WP_302877431.1">
    <property type="nucleotide sequence ID" value="NZ_JARLKN010000069.1"/>
</dbReference>
<dbReference type="PANTHER" id="PTHR43796:SF2">
    <property type="entry name" value="CARBOXYNORSPERMIDINE SYNTHASE"/>
    <property type="match status" value="1"/>
</dbReference>
<evidence type="ECO:0000259" key="1">
    <source>
        <dbReference type="Pfam" id="PF03435"/>
    </source>
</evidence>
<dbReference type="Pfam" id="PF03435">
    <property type="entry name" value="Sacchrp_dh_NADP"/>
    <property type="match status" value="1"/>
</dbReference>
<evidence type="ECO:0000313" key="3">
    <source>
        <dbReference type="Proteomes" id="UP001168883"/>
    </source>
</evidence>
<organism evidence="2 3">
    <name type="scientific">Paenibacillus ehimensis</name>
    <dbReference type="NCBI Taxonomy" id="79264"/>
    <lineage>
        <taxon>Bacteria</taxon>
        <taxon>Bacillati</taxon>
        <taxon>Bacillota</taxon>
        <taxon>Bacilli</taxon>
        <taxon>Bacillales</taxon>
        <taxon>Paenibacillaceae</taxon>
        <taxon>Paenibacillus</taxon>
    </lineage>
</organism>
<dbReference type="EMBL" id="JAUMKJ010000005">
    <property type="protein sequence ID" value="MDO3676395.1"/>
    <property type="molecule type" value="Genomic_DNA"/>
</dbReference>
<feature type="domain" description="Saccharopine dehydrogenase NADP binding" evidence="1">
    <location>
        <begin position="5"/>
        <end position="123"/>
    </location>
</feature>
<reference evidence="2" key="1">
    <citation type="submission" date="2023-07" db="EMBL/GenBank/DDBJ databases">
        <authorList>
            <person name="Aktuganov G."/>
            <person name="Boyko T."/>
            <person name="Delegan Y."/>
            <person name="Galimzianova N."/>
            <person name="Gilvanova E."/>
            <person name="Korobov V."/>
            <person name="Kuzmina L."/>
            <person name="Melentiev A."/>
            <person name="Milman P."/>
            <person name="Ryabova A."/>
            <person name="Stupak E."/>
            <person name="Yasakov T."/>
            <person name="Zharikova N."/>
            <person name="Zhurenko E."/>
        </authorList>
    </citation>
    <scope>NUCLEOTIDE SEQUENCE</scope>
    <source>
        <strain evidence="2">IB-739</strain>
    </source>
</reference>
<dbReference type="InterPro" id="IPR005097">
    <property type="entry name" value="Sacchrp_dh_NADP-bd"/>
</dbReference>
<comment type="caution">
    <text evidence="2">The sequence shown here is derived from an EMBL/GenBank/DDBJ whole genome shotgun (WGS) entry which is preliminary data.</text>
</comment>
<gene>
    <name evidence="2" type="ORF">Q3C12_05220</name>
</gene>
<dbReference type="Proteomes" id="UP001168883">
    <property type="component" value="Unassembled WGS sequence"/>
</dbReference>
<dbReference type="SUPFAM" id="SSF51735">
    <property type="entry name" value="NAD(P)-binding Rossmann-fold domains"/>
    <property type="match status" value="1"/>
</dbReference>
<keyword evidence="3" id="KW-1185">Reference proteome</keyword>